<proteinExistence type="predicted"/>
<keyword evidence="1" id="KW-0732">Signal</keyword>
<keyword evidence="3" id="KW-1185">Reference proteome</keyword>
<dbReference type="Proteomes" id="UP000244005">
    <property type="component" value="Unassembled WGS sequence"/>
</dbReference>
<dbReference type="EMBL" id="KZ772761">
    <property type="protein sequence ID" value="PTQ33424.1"/>
    <property type="molecule type" value="Genomic_DNA"/>
</dbReference>
<reference evidence="3" key="1">
    <citation type="journal article" date="2017" name="Cell">
        <title>Insights into land plant evolution garnered from the Marchantia polymorpha genome.</title>
        <authorList>
            <person name="Bowman J.L."/>
            <person name="Kohchi T."/>
            <person name="Yamato K.T."/>
            <person name="Jenkins J."/>
            <person name="Shu S."/>
            <person name="Ishizaki K."/>
            <person name="Yamaoka S."/>
            <person name="Nishihama R."/>
            <person name="Nakamura Y."/>
            <person name="Berger F."/>
            <person name="Adam C."/>
            <person name="Aki S.S."/>
            <person name="Althoff F."/>
            <person name="Araki T."/>
            <person name="Arteaga-Vazquez M.A."/>
            <person name="Balasubrmanian S."/>
            <person name="Barry K."/>
            <person name="Bauer D."/>
            <person name="Boehm C.R."/>
            <person name="Briginshaw L."/>
            <person name="Caballero-Perez J."/>
            <person name="Catarino B."/>
            <person name="Chen F."/>
            <person name="Chiyoda S."/>
            <person name="Chovatia M."/>
            <person name="Davies K.M."/>
            <person name="Delmans M."/>
            <person name="Demura T."/>
            <person name="Dierschke T."/>
            <person name="Dolan L."/>
            <person name="Dorantes-Acosta A.E."/>
            <person name="Eklund D.M."/>
            <person name="Florent S.N."/>
            <person name="Flores-Sandoval E."/>
            <person name="Fujiyama A."/>
            <person name="Fukuzawa H."/>
            <person name="Galik B."/>
            <person name="Grimanelli D."/>
            <person name="Grimwood J."/>
            <person name="Grossniklaus U."/>
            <person name="Hamada T."/>
            <person name="Haseloff J."/>
            <person name="Hetherington A.J."/>
            <person name="Higo A."/>
            <person name="Hirakawa Y."/>
            <person name="Hundley H.N."/>
            <person name="Ikeda Y."/>
            <person name="Inoue K."/>
            <person name="Inoue S.I."/>
            <person name="Ishida S."/>
            <person name="Jia Q."/>
            <person name="Kakita M."/>
            <person name="Kanazawa T."/>
            <person name="Kawai Y."/>
            <person name="Kawashima T."/>
            <person name="Kennedy M."/>
            <person name="Kinose K."/>
            <person name="Kinoshita T."/>
            <person name="Kohara Y."/>
            <person name="Koide E."/>
            <person name="Komatsu K."/>
            <person name="Kopischke S."/>
            <person name="Kubo M."/>
            <person name="Kyozuka J."/>
            <person name="Lagercrantz U."/>
            <person name="Lin S.S."/>
            <person name="Lindquist E."/>
            <person name="Lipzen A.M."/>
            <person name="Lu C.W."/>
            <person name="De Luna E."/>
            <person name="Martienssen R.A."/>
            <person name="Minamino N."/>
            <person name="Mizutani M."/>
            <person name="Mizutani M."/>
            <person name="Mochizuki N."/>
            <person name="Monte I."/>
            <person name="Mosher R."/>
            <person name="Nagasaki H."/>
            <person name="Nakagami H."/>
            <person name="Naramoto S."/>
            <person name="Nishitani K."/>
            <person name="Ohtani M."/>
            <person name="Okamoto T."/>
            <person name="Okumura M."/>
            <person name="Phillips J."/>
            <person name="Pollak B."/>
            <person name="Reinders A."/>
            <person name="Rovekamp M."/>
            <person name="Sano R."/>
            <person name="Sawa S."/>
            <person name="Schmid M.W."/>
            <person name="Shirakawa M."/>
            <person name="Solano R."/>
            <person name="Spunde A."/>
            <person name="Suetsugu N."/>
            <person name="Sugano S."/>
            <person name="Sugiyama A."/>
            <person name="Sun R."/>
            <person name="Suzuki Y."/>
            <person name="Takenaka M."/>
            <person name="Takezawa D."/>
            <person name="Tomogane H."/>
            <person name="Tsuzuki M."/>
            <person name="Ueda T."/>
            <person name="Umeda M."/>
            <person name="Ward J.M."/>
            <person name="Watanabe Y."/>
            <person name="Yazaki K."/>
            <person name="Yokoyama R."/>
            <person name="Yoshitake Y."/>
            <person name="Yotsui I."/>
            <person name="Zachgo S."/>
            <person name="Schmutz J."/>
        </authorList>
    </citation>
    <scope>NUCLEOTIDE SEQUENCE [LARGE SCALE GENOMIC DNA]</scope>
    <source>
        <strain evidence="3">Tak-1</strain>
    </source>
</reference>
<organism evidence="2 3">
    <name type="scientific">Marchantia polymorpha</name>
    <name type="common">Common liverwort</name>
    <name type="synonym">Marchantia aquatica</name>
    <dbReference type="NCBI Taxonomy" id="3197"/>
    <lineage>
        <taxon>Eukaryota</taxon>
        <taxon>Viridiplantae</taxon>
        <taxon>Streptophyta</taxon>
        <taxon>Embryophyta</taxon>
        <taxon>Marchantiophyta</taxon>
        <taxon>Marchantiopsida</taxon>
        <taxon>Marchantiidae</taxon>
        <taxon>Marchantiales</taxon>
        <taxon>Marchantiaceae</taxon>
        <taxon>Marchantia</taxon>
    </lineage>
</organism>
<dbReference type="Gramene" id="Mp3g21650.1">
    <property type="protein sequence ID" value="Mp3g21650.1.cds"/>
    <property type="gene ID" value="Mp3g21650"/>
</dbReference>
<dbReference type="AlphaFoldDB" id="A0A2R6WHV1"/>
<name>A0A2R6WHV1_MARPO</name>
<protein>
    <submittedName>
        <fullName evidence="2">Uncharacterized protein</fullName>
    </submittedName>
</protein>
<evidence type="ECO:0000256" key="1">
    <source>
        <dbReference type="SAM" id="SignalP"/>
    </source>
</evidence>
<feature type="chain" id="PRO_5015363234" evidence="1">
    <location>
        <begin position="21"/>
        <end position="191"/>
    </location>
</feature>
<gene>
    <name evidence="2" type="ORF">MARPO_0089s0051</name>
</gene>
<evidence type="ECO:0000313" key="2">
    <source>
        <dbReference type="EMBL" id="PTQ33424.1"/>
    </source>
</evidence>
<accession>A0A2R6WHV1</accession>
<sequence length="191" mass="21317">MTRSITALFGILTAISHIEGSFMMMSGRVGHRLVTVKKVDFRPVQGVGDLKGEPCDGKERRSYLQYIGPVQILLRTDLGNQNESWEKRWMAGTNGEIGHKSLGAQVKYSAWMPRDGYGSSHPCCYIFLGAVLDGWVRESGTERLSKKTQGNVVQSNARHDEVDVSSLSKVTCFLICIFFTLRDETRLTIPS</sequence>
<evidence type="ECO:0000313" key="3">
    <source>
        <dbReference type="Proteomes" id="UP000244005"/>
    </source>
</evidence>
<feature type="signal peptide" evidence="1">
    <location>
        <begin position="1"/>
        <end position="20"/>
    </location>
</feature>